<sequence length="452" mass="48702">MIRPILYSQQVRNARSTSQSVVRWTSQTPVTAIPPDPNCDPANPRVLQFGQISSAAFSIRDGIMKTECRRSYRFSNHLGMDLFLKMELNQVTGSFKERGARCALLRLTEEQRAAGVWAASAGNHALALCYHGGQLGVPINVVMPRYAPLAKIDFCSKLGANIIVKGKDISVAREIALEKAASEPNAVYINGYDHIDILAGAGTVALEILDQIRHVDAILIPVGGGGLIAGMAVAIRTLFPKIQIIAVEANECPSFTNAMKQGKAVYTASHPTLADGLAVPTVGINAFATAKDLVDKVVTVTEKDIALAILRLVEWEKVITEGAGAICVAALLSDSLPELKGKRVACVLSGGNIDSTALGVIIERGMVTDTRLCSFSVVVSDRPGGVAELADIIAKCGASIKTMHMDRTWLQQNVFSVMVKSSVETRNYEHASELKETLQQRYEEVDFKMGPK</sequence>
<evidence type="ECO:0000256" key="8">
    <source>
        <dbReference type="ARBA" id="ARBA00042605"/>
    </source>
</evidence>
<dbReference type="InterPro" id="IPR050147">
    <property type="entry name" value="Ser/Thr_Dehydratase"/>
</dbReference>
<dbReference type="InterPro" id="IPR044561">
    <property type="entry name" value="ACT_ThrD-II-like"/>
</dbReference>
<dbReference type="FunFam" id="3.40.50.1100:FF:000041">
    <property type="entry name" value="Threonine ammonia-lyase, variant"/>
    <property type="match status" value="1"/>
</dbReference>
<dbReference type="Gene3D" id="3.40.50.1100">
    <property type="match status" value="2"/>
</dbReference>
<evidence type="ECO:0000259" key="19">
    <source>
        <dbReference type="PROSITE" id="PS51671"/>
    </source>
</evidence>
<comment type="catalytic activity">
    <reaction evidence="10">
        <text>D-serine = pyruvate + NH4(+)</text>
        <dbReference type="Rhea" id="RHEA:13977"/>
        <dbReference type="ChEBI" id="CHEBI:15361"/>
        <dbReference type="ChEBI" id="CHEBI:28938"/>
        <dbReference type="ChEBI" id="CHEBI:35247"/>
        <dbReference type="EC" id="4.3.1.18"/>
    </reaction>
</comment>
<evidence type="ECO:0000256" key="13">
    <source>
        <dbReference type="ARBA" id="ARBA00066349"/>
    </source>
</evidence>
<evidence type="ECO:0000256" key="17">
    <source>
        <dbReference type="ARBA" id="ARBA00081060"/>
    </source>
</evidence>
<evidence type="ECO:0000256" key="6">
    <source>
        <dbReference type="ARBA" id="ARBA00031418"/>
    </source>
</evidence>
<dbReference type="WBParaSite" id="BXY_0823500.1">
    <property type="protein sequence ID" value="BXY_0823500.1"/>
    <property type="gene ID" value="BXY_0823500"/>
</dbReference>
<dbReference type="InterPro" id="IPR002912">
    <property type="entry name" value="ACT_dom"/>
</dbReference>
<evidence type="ECO:0000256" key="11">
    <source>
        <dbReference type="ARBA" id="ARBA00051769"/>
    </source>
</evidence>
<dbReference type="eggNOG" id="KOG1250">
    <property type="taxonomic scope" value="Eukaryota"/>
</dbReference>
<dbReference type="GO" id="GO:0006565">
    <property type="term" value="P:L-serine catabolic process"/>
    <property type="evidence" value="ECO:0007669"/>
    <property type="project" value="TreeGrafter"/>
</dbReference>
<protein>
    <recommendedName>
        <fullName evidence="15">Serine racemase</fullName>
        <ecNumber evidence="3">4.3.1.17</ecNumber>
        <ecNumber evidence="13">4.3.1.18</ecNumber>
        <ecNumber evidence="14">5.1.1.18</ecNumber>
    </recommendedName>
    <alternativeName>
        <fullName evidence="16">D-serine ammonia-lyase</fullName>
    </alternativeName>
    <alternativeName>
        <fullName evidence="18">D-serine dehydratase</fullName>
    </alternativeName>
    <alternativeName>
        <fullName evidence="17">L-serine ammonia-lyase</fullName>
    </alternativeName>
    <alternativeName>
        <fullName evidence="7">L-serine deaminase</fullName>
    </alternativeName>
    <alternativeName>
        <fullName evidence="6">L-serine dehydratase</fullName>
    </alternativeName>
    <alternativeName>
        <fullName evidence="8">L-threonine dehydratase</fullName>
    </alternativeName>
</protein>
<reference evidence="24" key="1">
    <citation type="submission" date="2016-11" db="UniProtKB">
        <authorList>
            <consortium name="WormBaseParasite"/>
        </authorList>
    </citation>
    <scope>IDENTIFICATION</scope>
</reference>
<accession>A0A1I7S5F0</accession>
<dbReference type="GO" id="GO:0008721">
    <property type="term" value="F:D-serine ammonia-lyase activity"/>
    <property type="evidence" value="ECO:0007669"/>
    <property type="project" value="UniProtKB-EC"/>
</dbReference>
<evidence type="ECO:0000256" key="18">
    <source>
        <dbReference type="ARBA" id="ARBA00081761"/>
    </source>
</evidence>
<dbReference type="GO" id="GO:0006567">
    <property type="term" value="P:L-threonine catabolic process"/>
    <property type="evidence" value="ECO:0007669"/>
    <property type="project" value="TreeGrafter"/>
</dbReference>
<evidence type="ECO:0000313" key="23">
    <source>
        <dbReference type="Proteomes" id="UP000659654"/>
    </source>
</evidence>
<comment type="catalytic activity">
    <reaction evidence="9">
        <text>L-serine = pyruvate + NH4(+)</text>
        <dbReference type="Rhea" id="RHEA:19169"/>
        <dbReference type="ChEBI" id="CHEBI:15361"/>
        <dbReference type="ChEBI" id="CHEBI:28938"/>
        <dbReference type="ChEBI" id="CHEBI:33384"/>
        <dbReference type="EC" id="4.3.1.17"/>
    </reaction>
</comment>
<dbReference type="EMBL" id="CAJFCV020000004">
    <property type="protein sequence ID" value="CAG9118002.1"/>
    <property type="molecule type" value="Genomic_DNA"/>
</dbReference>
<dbReference type="InterPro" id="IPR036052">
    <property type="entry name" value="TrpB-like_PALP_sf"/>
</dbReference>
<evidence type="ECO:0000256" key="3">
    <source>
        <dbReference type="ARBA" id="ARBA00012093"/>
    </source>
</evidence>
<evidence type="ECO:0000256" key="16">
    <source>
        <dbReference type="ARBA" id="ARBA00076108"/>
    </source>
</evidence>
<dbReference type="EC" id="4.3.1.17" evidence="3"/>
<dbReference type="Pfam" id="PF00291">
    <property type="entry name" value="PALP"/>
    <property type="match status" value="1"/>
</dbReference>
<reference evidence="21" key="2">
    <citation type="submission" date="2020-08" db="EMBL/GenBank/DDBJ databases">
        <authorList>
            <person name="Kikuchi T."/>
        </authorList>
    </citation>
    <scope>NUCLEOTIDE SEQUENCE</scope>
    <source>
        <strain evidence="20">Ka4C1</strain>
    </source>
</reference>
<comment type="cofactor">
    <cofactor evidence="1">
        <name>pyridoxal 5'-phosphate</name>
        <dbReference type="ChEBI" id="CHEBI:597326"/>
    </cofactor>
</comment>
<dbReference type="SMR" id="A0A1I7S5F0"/>
<evidence type="ECO:0000256" key="15">
    <source>
        <dbReference type="ARBA" id="ARBA00070760"/>
    </source>
</evidence>
<dbReference type="GO" id="GO:0003941">
    <property type="term" value="F:L-serine ammonia-lyase activity"/>
    <property type="evidence" value="ECO:0007669"/>
    <property type="project" value="UniProtKB-EC"/>
</dbReference>
<dbReference type="SUPFAM" id="SSF55021">
    <property type="entry name" value="ACT-like"/>
    <property type="match status" value="1"/>
</dbReference>
<evidence type="ECO:0000256" key="14">
    <source>
        <dbReference type="ARBA" id="ARBA00066592"/>
    </source>
</evidence>
<dbReference type="EMBL" id="CAJFDI010000004">
    <property type="protein sequence ID" value="CAD5227633.1"/>
    <property type="molecule type" value="Genomic_DNA"/>
</dbReference>
<evidence type="ECO:0000256" key="10">
    <source>
        <dbReference type="ARBA" id="ARBA00050422"/>
    </source>
</evidence>
<dbReference type="GO" id="GO:0070178">
    <property type="term" value="P:D-serine metabolic process"/>
    <property type="evidence" value="ECO:0007669"/>
    <property type="project" value="UniProtKB-ARBA"/>
</dbReference>
<dbReference type="Proteomes" id="UP000095284">
    <property type="component" value="Unplaced"/>
</dbReference>
<dbReference type="FunFam" id="3.40.50.1100:FF:000007">
    <property type="entry name" value="L-threonine dehydratase catabolic TdcB"/>
    <property type="match status" value="1"/>
</dbReference>
<evidence type="ECO:0000256" key="9">
    <source>
        <dbReference type="ARBA" id="ARBA00049406"/>
    </source>
</evidence>
<comment type="catalytic activity">
    <reaction evidence="11">
        <text>L-serine = D-serine</text>
        <dbReference type="Rhea" id="RHEA:10980"/>
        <dbReference type="ChEBI" id="CHEBI:33384"/>
        <dbReference type="ChEBI" id="CHEBI:35247"/>
        <dbReference type="EC" id="5.1.1.18"/>
    </reaction>
</comment>
<keyword evidence="23" id="KW-1185">Reference proteome</keyword>
<dbReference type="CDD" id="cd01562">
    <property type="entry name" value="Thr-dehyd"/>
    <property type="match status" value="1"/>
</dbReference>
<comment type="function">
    <text evidence="12">Catalyzes the synthesis of D-serine from L-serine. D-serine is a key coagonist with glutamate at NMDA receptors. Has dehydratase activity towards both L-serine and D-serine.</text>
</comment>
<evidence type="ECO:0000256" key="2">
    <source>
        <dbReference type="ARBA" id="ARBA00010869"/>
    </source>
</evidence>
<dbReference type="EC" id="5.1.1.18" evidence="14"/>
<dbReference type="AlphaFoldDB" id="A0A1I7S5F0"/>
<dbReference type="GO" id="GO:0005524">
    <property type="term" value="F:ATP binding"/>
    <property type="evidence" value="ECO:0007669"/>
    <property type="project" value="UniProtKB-ARBA"/>
</dbReference>
<keyword evidence="4" id="KW-0663">Pyridoxal phosphate</keyword>
<keyword evidence="5" id="KW-0456">Lyase</keyword>
<organism evidence="22 24">
    <name type="scientific">Bursaphelenchus xylophilus</name>
    <name type="common">Pinewood nematode worm</name>
    <name type="synonym">Aphelenchoides xylophilus</name>
    <dbReference type="NCBI Taxonomy" id="6326"/>
    <lineage>
        <taxon>Eukaryota</taxon>
        <taxon>Metazoa</taxon>
        <taxon>Ecdysozoa</taxon>
        <taxon>Nematoda</taxon>
        <taxon>Chromadorea</taxon>
        <taxon>Rhabditida</taxon>
        <taxon>Tylenchina</taxon>
        <taxon>Tylenchomorpha</taxon>
        <taxon>Aphelenchoidea</taxon>
        <taxon>Aphelenchoididae</taxon>
        <taxon>Bursaphelenchus</taxon>
    </lineage>
</organism>
<dbReference type="InterPro" id="IPR045865">
    <property type="entry name" value="ACT-like_dom_sf"/>
</dbReference>
<dbReference type="PROSITE" id="PS51671">
    <property type="entry name" value="ACT"/>
    <property type="match status" value="1"/>
</dbReference>
<evidence type="ECO:0000313" key="22">
    <source>
        <dbReference type="Proteomes" id="UP000095284"/>
    </source>
</evidence>
<dbReference type="Gene3D" id="3.30.70.260">
    <property type="match status" value="1"/>
</dbReference>
<dbReference type="Proteomes" id="UP000659654">
    <property type="component" value="Unassembled WGS sequence"/>
</dbReference>
<dbReference type="GO" id="GO:0009097">
    <property type="term" value="P:isoleucine biosynthetic process"/>
    <property type="evidence" value="ECO:0007669"/>
    <property type="project" value="TreeGrafter"/>
</dbReference>
<dbReference type="PANTHER" id="PTHR48078:SF19">
    <property type="entry name" value="ACT DOMAIN-CONTAINING PROTEIN"/>
    <property type="match status" value="1"/>
</dbReference>
<dbReference type="GO" id="GO:0030170">
    <property type="term" value="F:pyridoxal phosphate binding"/>
    <property type="evidence" value="ECO:0007669"/>
    <property type="project" value="UniProtKB-ARBA"/>
</dbReference>
<dbReference type="CDD" id="cd04886">
    <property type="entry name" value="ACT_ThrD-II-like"/>
    <property type="match status" value="1"/>
</dbReference>
<gene>
    <name evidence="20" type="ORF">BXYJ_LOCUS10047</name>
</gene>
<name>A0A1I7S5F0_BURXY</name>
<evidence type="ECO:0000256" key="4">
    <source>
        <dbReference type="ARBA" id="ARBA00022898"/>
    </source>
</evidence>
<evidence type="ECO:0000313" key="21">
    <source>
        <dbReference type="EMBL" id="CAG9118002.1"/>
    </source>
</evidence>
<dbReference type="GO" id="GO:0030378">
    <property type="term" value="F:serine racemase activity"/>
    <property type="evidence" value="ECO:0007669"/>
    <property type="project" value="UniProtKB-EC"/>
</dbReference>
<evidence type="ECO:0000256" key="5">
    <source>
        <dbReference type="ARBA" id="ARBA00023239"/>
    </source>
</evidence>
<feature type="domain" description="ACT" evidence="19">
    <location>
        <begin position="374"/>
        <end position="452"/>
    </location>
</feature>
<dbReference type="OrthoDB" id="4418812at2759"/>
<dbReference type="GO" id="GO:0004794">
    <property type="term" value="F:threonine deaminase activity"/>
    <property type="evidence" value="ECO:0007669"/>
    <property type="project" value="TreeGrafter"/>
</dbReference>
<dbReference type="InterPro" id="IPR001926">
    <property type="entry name" value="TrpB-like_PALP"/>
</dbReference>
<dbReference type="PANTHER" id="PTHR48078">
    <property type="entry name" value="THREONINE DEHYDRATASE, MITOCHONDRIAL-RELATED"/>
    <property type="match status" value="1"/>
</dbReference>
<dbReference type="Proteomes" id="UP000582659">
    <property type="component" value="Unassembled WGS sequence"/>
</dbReference>
<evidence type="ECO:0000256" key="1">
    <source>
        <dbReference type="ARBA" id="ARBA00001933"/>
    </source>
</evidence>
<evidence type="ECO:0000256" key="12">
    <source>
        <dbReference type="ARBA" id="ARBA00056426"/>
    </source>
</evidence>
<dbReference type="EC" id="4.3.1.18" evidence="13"/>
<proteinExistence type="inferred from homology"/>
<dbReference type="SUPFAM" id="SSF53686">
    <property type="entry name" value="Tryptophan synthase beta subunit-like PLP-dependent enzymes"/>
    <property type="match status" value="1"/>
</dbReference>
<evidence type="ECO:0000313" key="24">
    <source>
        <dbReference type="WBParaSite" id="BXY_0823500.1"/>
    </source>
</evidence>
<comment type="similarity">
    <text evidence="2">Belongs to the serine/threonine dehydratase family.</text>
</comment>
<evidence type="ECO:0000256" key="7">
    <source>
        <dbReference type="ARBA" id="ARBA00041766"/>
    </source>
</evidence>
<evidence type="ECO:0000313" key="20">
    <source>
        <dbReference type="EMBL" id="CAD5227633.1"/>
    </source>
</evidence>